<feature type="transmembrane region" description="Helical" evidence="2">
    <location>
        <begin position="41"/>
        <end position="62"/>
    </location>
</feature>
<dbReference type="AlphaFoldDB" id="A0A142ENK2"/>
<evidence type="ECO:0000313" key="4">
    <source>
        <dbReference type="Proteomes" id="UP000073816"/>
    </source>
</evidence>
<keyword evidence="4" id="KW-1185">Reference proteome</keyword>
<dbReference type="EMBL" id="CP012836">
    <property type="protein sequence ID" value="AMQ56707.1"/>
    <property type="molecule type" value="Genomic_DNA"/>
</dbReference>
<protein>
    <recommendedName>
        <fullName evidence="5">Tryptophan-rich sensory protein</fullName>
    </recommendedName>
</protein>
<evidence type="ECO:0000313" key="3">
    <source>
        <dbReference type="EMBL" id="AMQ56707.1"/>
    </source>
</evidence>
<accession>A0A142ENK2</accession>
<reference evidence="3 4" key="2">
    <citation type="journal article" date="2016" name="Genome Announc.">
        <title>Complete Genome Sequence of Algoriphagus sp. Strain M8-2, Isolated from a Brackish Lake.</title>
        <authorList>
            <person name="Muraguchi Y."/>
            <person name="Kushimoto K."/>
            <person name="Ohtsubo Y."/>
            <person name="Suzuki T."/>
            <person name="Dohra H."/>
            <person name="Kimbara K."/>
            <person name="Shintani M."/>
        </authorList>
    </citation>
    <scope>NUCLEOTIDE SEQUENCE [LARGE SCALE GENOMIC DNA]</scope>
    <source>
        <strain evidence="3 4">M8-2</strain>
    </source>
</reference>
<dbReference type="PATRIC" id="fig|1727163.4.peg.2038"/>
<feature type="coiled-coil region" evidence="1">
    <location>
        <begin position="602"/>
        <end position="629"/>
    </location>
</feature>
<dbReference type="OrthoDB" id="780137at2"/>
<name>A0A142ENK2_9BACT</name>
<keyword evidence="2" id="KW-1133">Transmembrane helix</keyword>
<evidence type="ECO:0000256" key="2">
    <source>
        <dbReference type="SAM" id="Phobius"/>
    </source>
</evidence>
<dbReference type="Proteomes" id="UP000073816">
    <property type="component" value="Chromosome"/>
</dbReference>
<feature type="transmembrane region" description="Helical" evidence="2">
    <location>
        <begin position="119"/>
        <end position="139"/>
    </location>
</feature>
<reference evidence="4" key="1">
    <citation type="submission" date="2015-09" db="EMBL/GenBank/DDBJ databases">
        <title>Complete sequence of Algoriphagus sp. M8-2.</title>
        <authorList>
            <person name="Shintani M."/>
        </authorList>
    </citation>
    <scope>NUCLEOTIDE SEQUENCE [LARGE SCALE GENOMIC DNA]</scope>
    <source>
        <strain evidence="4">M8-2</strain>
    </source>
</reference>
<organism evidence="3 4">
    <name type="scientific">Algoriphagus sanaruensis</name>
    <dbReference type="NCBI Taxonomy" id="1727163"/>
    <lineage>
        <taxon>Bacteria</taxon>
        <taxon>Pseudomonadati</taxon>
        <taxon>Bacteroidota</taxon>
        <taxon>Cytophagia</taxon>
        <taxon>Cytophagales</taxon>
        <taxon>Cyclobacteriaceae</taxon>
        <taxon>Algoriphagus</taxon>
    </lineage>
</organism>
<feature type="transmembrane region" description="Helical" evidence="2">
    <location>
        <begin position="15"/>
        <end position="35"/>
    </location>
</feature>
<evidence type="ECO:0000256" key="1">
    <source>
        <dbReference type="SAM" id="Coils"/>
    </source>
</evidence>
<dbReference type="KEGG" id="alm:AO498_09755"/>
<dbReference type="STRING" id="1727163.AO498_09755"/>
<sequence>MKNLKVHIASIERQLIINGVFKAMLLGVSIFLIFGRSNFNGMGLAVFSIFVGLITAIGFGAFKNQRQNAIQILHQEVPEMEFSLELLQKDSNLTIADKLQLQRIGTLISPNLSIWKRGLWPFLSILLISVILHFSFSFLSSSTESSSIQAEEQLDEKLSEQNLPSLPVFESAEVKIQYPAYTRIPDQTVSNLNVKALKGSILTWMLTFQNSQDLDVFLVNSRNEKLAFQQDSGGFQLRDQLLGSGIYSIQAIQNDEVVFQSEFYTLESVEDMSPEIVPEEKEVYKFFFPGNNPKLMLGAEVSDDFLVEEMVIVATLARGRGENVKFRETQIPIPTKFFKSQDVAVQLNLSLLDFQPGDELYYYWSARDNKKPEANTSRSDTFFIKYFDENDESEEAFAGMAINVLPDYFRSQRQIIIDTEKLIAERNKKSEKDFNFTSNEIGYDQKLLRLRYGQYLGEEFESSAGGEISEGEDGDLLSGYMHLHDQEGEHDPEFQIQGEKQGEHVHEFESASSGGVEDLLSEFMHAHDSEEMNTYFEKSTRGALKSALDQMWQAELYLRLFEPEKSLPYQYKALEMLKTVQQKSRVYIKRTGYDPPPIKEAELRLTGKLEELETRLEKEQAKLDQQIEPLASLVLGLLEKQDLSQEEKKQVLELGHLWSQRMQNSGIQDWEVLVALQELEQGKLDANRKKILREKLYPLSKNYKVLDPSQFGNSALKKAYLKQNR</sequence>
<keyword evidence="1" id="KW-0175">Coiled coil</keyword>
<evidence type="ECO:0008006" key="5">
    <source>
        <dbReference type="Google" id="ProtNLM"/>
    </source>
</evidence>
<keyword evidence="2" id="KW-0812">Transmembrane</keyword>
<keyword evidence="2" id="KW-0472">Membrane</keyword>
<proteinExistence type="predicted"/>
<dbReference type="RefSeq" id="WP_067546682.1">
    <property type="nucleotide sequence ID" value="NZ_CP012836.1"/>
</dbReference>
<gene>
    <name evidence="3" type="ORF">AO498_09755</name>
</gene>